<dbReference type="RefSeq" id="XP_007322928.1">
    <property type="nucleotide sequence ID" value="XM_007322866.1"/>
</dbReference>
<proteinExistence type="predicted"/>
<dbReference type="AlphaFoldDB" id="F8P954"/>
<dbReference type="GeneID" id="18813648"/>
<sequence>MPVPVLVEPLADYTASAPIVKPSVKTAFLLQVASPTPNASCNTPNCEEGFIKLALVPAAEHVSNWLDSVLRPVLQLVQGQEASESNPSGASPMSVFKGHRSGPAVTSNLGSGARNPFVFSTFLDSPSSNSNSTRRTFLLGFDIFQIHGAIDLTAHTLTNGTLIVVVPVFGPLRLTETIGGSLDDHNIKVKLPSTTNVNGSFTLSLDSKGENLLIDYNIDVRFAGTFQGSGVTVVSVQASPPPSTTLSYPVEISELAVKKTDVLTISFADLTKHADLSYENSVFDSFIENHFDEQHKHIIVDQKGGMNTRGYNFRISFLDIYELQGHLNLHTKHIVATLYLVVPIWGRISAAAISGSLANDLTADINLTRPWVENPNCCVPVQLPALAQGSITLSIQDQILWAKVSTLVRFAGFINETVPLVTLPDVLVSSWVHLVWIHGVPCGSAVSSWIVEKNGTVKFTVEIA</sequence>
<dbReference type="HOGENOM" id="CLU_644299_0_0_1"/>
<gene>
    <name evidence="1" type="ORF">SERLADRAFT_417960</name>
</gene>
<dbReference type="EMBL" id="GL945441">
    <property type="protein sequence ID" value="EGO20183.1"/>
    <property type="molecule type" value="Genomic_DNA"/>
</dbReference>
<dbReference type="KEGG" id="sla:SERLADRAFT_417960"/>
<protein>
    <submittedName>
        <fullName evidence="1">Uncharacterized protein</fullName>
    </submittedName>
</protein>
<reference evidence="1" key="1">
    <citation type="submission" date="2011-04" db="EMBL/GenBank/DDBJ databases">
        <title>Evolution of plant cell wall degrading machinery underlies the functional diversity of forest fungi.</title>
        <authorList>
            <consortium name="US DOE Joint Genome Institute (JGI-PGF)"/>
            <person name="Eastwood D.C."/>
            <person name="Floudas D."/>
            <person name="Binder M."/>
            <person name="Majcherczyk A."/>
            <person name="Schneider P."/>
            <person name="Aerts A."/>
            <person name="Asiegbu F.O."/>
            <person name="Baker S.E."/>
            <person name="Barry K."/>
            <person name="Bendiksby M."/>
            <person name="Blumentritt M."/>
            <person name="Coutinho P.M."/>
            <person name="Cullen D."/>
            <person name="Cullen D."/>
            <person name="Gathman A."/>
            <person name="Goodell B."/>
            <person name="Henrissat B."/>
            <person name="Ihrmark K."/>
            <person name="Kauserud H."/>
            <person name="Kohler A."/>
            <person name="LaButti K."/>
            <person name="Lapidus A."/>
            <person name="Lavin J.L."/>
            <person name="Lee Y.-H."/>
            <person name="Lindquist E."/>
            <person name="Lilly W."/>
            <person name="Lucas S."/>
            <person name="Morin E."/>
            <person name="Murat C."/>
            <person name="Oguiza J.A."/>
            <person name="Park J."/>
            <person name="Pisabarro A.G."/>
            <person name="Riley R."/>
            <person name="Rosling A."/>
            <person name="Salamov A."/>
            <person name="Schmidt O."/>
            <person name="Schmutz J."/>
            <person name="Skrede I."/>
            <person name="Stenlid J."/>
            <person name="Wiebenga A."/>
            <person name="Xie X."/>
            <person name="Kues U."/>
            <person name="Hibbett D.S."/>
            <person name="Hoffmeister D."/>
            <person name="Hogberg N."/>
            <person name="Martin F."/>
            <person name="Grigoriev I.V."/>
            <person name="Watkinson S.C."/>
        </authorList>
    </citation>
    <scope>NUCLEOTIDE SEQUENCE</scope>
    <source>
        <strain evidence="1">S7.9</strain>
    </source>
</reference>
<evidence type="ECO:0000313" key="1">
    <source>
        <dbReference type="EMBL" id="EGO20183.1"/>
    </source>
</evidence>
<name>F8P954_SERL9</name>
<dbReference type="Proteomes" id="UP000008064">
    <property type="component" value="Unassembled WGS sequence"/>
</dbReference>
<organism>
    <name type="scientific">Serpula lacrymans var. lacrymans (strain S7.9)</name>
    <name type="common">Dry rot fungus</name>
    <dbReference type="NCBI Taxonomy" id="578457"/>
    <lineage>
        <taxon>Eukaryota</taxon>
        <taxon>Fungi</taxon>
        <taxon>Dikarya</taxon>
        <taxon>Basidiomycota</taxon>
        <taxon>Agaricomycotina</taxon>
        <taxon>Agaricomycetes</taxon>
        <taxon>Agaricomycetidae</taxon>
        <taxon>Boletales</taxon>
        <taxon>Coniophorineae</taxon>
        <taxon>Serpulaceae</taxon>
        <taxon>Serpula</taxon>
    </lineage>
</organism>
<dbReference type="OrthoDB" id="3066632at2759"/>
<accession>F8P954</accession>